<reference evidence="2 3" key="1">
    <citation type="submission" date="2024-01" db="EMBL/GenBank/DDBJ databases">
        <title>Active colonisers of the gastrointestinal tract of Atlantic salmon farmed in a warm water region.</title>
        <authorList>
            <person name="Bowman J.P."/>
        </authorList>
    </citation>
    <scope>NUCLEOTIDE SEQUENCE [LARGE SCALE GENOMIC DNA]</scope>
    <source>
        <strain evidence="2 3">S3MW1</strain>
    </source>
</reference>
<dbReference type="Proteomes" id="UP001306119">
    <property type="component" value="Unassembled WGS sequence"/>
</dbReference>
<evidence type="ECO:0000256" key="1">
    <source>
        <dbReference type="SAM" id="Phobius"/>
    </source>
</evidence>
<keyword evidence="1" id="KW-0812">Transmembrane</keyword>
<feature type="transmembrane region" description="Helical" evidence="1">
    <location>
        <begin position="132"/>
        <end position="152"/>
    </location>
</feature>
<gene>
    <name evidence="2" type="ORF">VXS06_01595</name>
</gene>
<comment type="caution">
    <text evidence="2">The sequence shown here is derived from an EMBL/GenBank/DDBJ whole genome shotgun (WGS) entry which is preliminary data.</text>
</comment>
<dbReference type="EMBL" id="JAYXUG010000001">
    <property type="protein sequence ID" value="MEC6830455.1"/>
    <property type="molecule type" value="Genomic_DNA"/>
</dbReference>
<feature type="transmembrane region" description="Helical" evidence="1">
    <location>
        <begin position="12"/>
        <end position="34"/>
    </location>
</feature>
<keyword evidence="3" id="KW-1185">Reference proteome</keyword>
<proteinExistence type="predicted"/>
<dbReference type="RefSeq" id="WP_327773870.1">
    <property type="nucleotide sequence ID" value="NZ_JAYXUG010000001.1"/>
</dbReference>
<protein>
    <submittedName>
        <fullName evidence="2">Enoyl-CoA hydratase</fullName>
    </submittedName>
</protein>
<feature type="transmembrane region" description="Helical" evidence="1">
    <location>
        <begin position="54"/>
        <end position="72"/>
    </location>
</feature>
<sequence>MKFSKAGAIHLMFLVGIIMYVGGILSHIVISNIFNHDDIQALHYMAIYKEQSAYILIVPGLILKLLATFMESKQYKVKPTWLKIQYACMAFLTINALVFLVPMMPELTALSAQNIELGHITTVYKETANKEMFIGISNALPLLVMVVLSGFGPTSYDNNLNH</sequence>
<evidence type="ECO:0000313" key="3">
    <source>
        <dbReference type="Proteomes" id="UP001306119"/>
    </source>
</evidence>
<name>A0ABU6L2X0_9GAMM</name>
<accession>A0ABU6L2X0</accession>
<keyword evidence="1" id="KW-0472">Membrane</keyword>
<organism evidence="2 3">
    <name type="scientific">Photobacterium toruni</name>
    <dbReference type="NCBI Taxonomy" id="1935446"/>
    <lineage>
        <taxon>Bacteria</taxon>
        <taxon>Pseudomonadati</taxon>
        <taxon>Pseudomonadota</taxon>
        <taxon>Gammaproteobacteria</taxon>
        <taxon>Vibrionales</taxon>
        <taxon>Vibrionaceae</taxon>
        <taxon>Photobacterium</taxon>
    </lineage>
</organism>
<feature type="transmembrane region" description="Helical" evidence="1">
    <location>
        <begin position="84"/>
        <end position="104"/>
    </location>
</feature>
<keyword evidence="1" id="KW-1133">Transmembrane helix</keyword>
<evidence type="ECO:0000313" key="2">
    <source>
        <dbReference type="EMBL" id="MEC6830455.1"/>
    </source>
</evidence>